<protein>
    <submittedName>
        <fullName evidence="1">NYN domain-containing protein</fullName>
    </submittedName>
</protein>
<name>A0AAD3ZWX8_PHODD</name>
<evidence type="ECO:0000313" key="1">
    <source>
        <dbReference type="EMBL" id="KAB1186500.1"/>
    </source>
</evidence>
<reference evidence="1 2" key="1">
    <citation type="submission" date="2019-09" db="EMBL/GenBank/DDBJ databases">
        <title>Photobacterium damselae subsp. damselae CDC-2227-81, a human clinical isolate.</title>
        <authorList>
            <person name="Osorio C.R."/>
        </authorList>
    </citation>
    <scope>NUCLEOTIDE SEQUENCE [LARGE SCALE GENOMIC DNA]</scope>
    <source>
        <strain evidence="1 2">CDC-2227-81</strain>
    </source>
</reference>
<accession>A0AAD3ZWX8</accession>
<dbReference type="Proteomes" id="UP000480943">
    <property type="component" value="Unassembled WGS sequence"/>
</dbReference>
<gene>
    <name evidence="1" type="ORF">F6450_00125</name>
</gene>
<dbReference type="RefSeq" id="WP_151182178.1">
    <property type="nucleotide sequence ID" value="NZ_VZUQ01000005.1"/>
</dbReference>
<sequence length="42" mass="4641">MSPILNFAVLVDGENAQARKYIDILSEVSTKGSIAIKWIYAD</sequence>
<dbReference type="AlphaFoldDB" id="A0AAD3ZWX8"/>
<evidence type="ECO:0000313" key="2">
    <source>
        <dbReference type="Proteomes" id="UP000480943"/>
    </source>
</evidence>
<dbReference type="EMBL" id="VZUQ01000005">
    <property type="protein sequence ID" value="KAB1186500.1"/>
    <property type="molecule type" value="Genomic_DNA"/>
</dbReference>
<proteinExistence type="predicted"/>
<comment type="caution">
    <text evidence="1">The sequence shown here is derived from an EMBL/GenBank/DDBJ whole genome shotgun (WGS) entry which is preliminary data.</text>
</comment>
<organism evidence="1 2">
    <name type="scientific">Photobacterium damselae subsp. damselae</name>
    <name type="common">Listonella damsela</name>
    <dbReference type="NCBI Taxonomy" id="85581"/>
    <lineage>
        <taxon>Bacteria</taxon>
        <taxon>Pseudomonadati</taxon>
        <taxon>Pseudomonadota</taxon>
        <taxon>Gammaproteobacteria</taxon>
        <taxon>Vibrionales</taxon>
        <taxon>Vibrionaceae</taxon>
        <taxon>Photobacterium</taxon>
    </lineage>
</organism>